<dbReference type="Proteomes" id="UP000265703">
    <property type="component" value="Unassembled WGS sequence"/>
</dbReference>
<evidence type="ECO:0000313" key="2">
    <source>
        <dbReference type="Proteomes" id="UP000265703"/>
    </source>
</evidence>
<organism evidence="1 2">
    <name type="scientific">Glomus cerebriforme</name>
    <dbReference type="NCBI Taxonomy" id="658196"/>
    <lineage>
        <taxon>Eukaryota</taxon>
        <taxon>Fungi</taxon>
        <taxon>Fungi incertae sedis</taxon>
        <taxon>Mucoromycota</taxon>
        <taxon>Glomeromycotina</taxon>
        <taxon>Glomeromycetes</taxon>
        <taxon>Glomerales</taxon>
        <taxon>Glomeraceae</taxon>
        <taxon>Glomus</taxon>
    </lineage>
</organism>
<reference evidence="1 2" key="1">
    <citation type="submission" date="2018-06" db="EMBL/GenBank/DDBJ databases">
        <title>Comparative genomics reveals the genomic features of Rhizophagus irregularis, R. cerebriforme, R. diaphanum and Gigaspora rosea, and their symbiotic lifestyle signature.</title>
        <authorList>
            <person name="Morin E."/>
            <person name="San Clemente H."/>
            <person name="Chen E.C.H."/>
            <person name="De La Providencia I."/>
            <person name="Hainaut M."/>
            <person name="Kuo A."/>
            <person name="Kohler A."/>
            <person name="Murat C."/>
            <person name="Tang N."/>
            <person name="Roy S."/>
            <person name="Loubradou J."/>
            <person name="Henrissat B."/>
            <person name="Grigoriev I.V."/>
            <person name="Corradi N."/>
            <person name="Roux C."/>
            <person name="Martin F.M."/>
        </authorList>
    </citation>
    <scope>NUCLEOTIDE SEQUENCE [LARGE SCALE GENOMIC DNA]</scope>
    <source>
        <strain evidence="1 2">DAOM 227022</strain>
    </source>
</reference>
<sequence>MLLYNKPNYKEFLTIDTIDTVDDLYFYYGRSRNISFFETLRNNNSLNNISFTTSINLLNENLSLTPPPPTYSSSYNSSFITLPSPNMDTNSSENGQYFTSTIDHPSFLSNIPPPPPPPTYQEALKCLDGGRVFFDEGRGQCNNEQFRIAMGRRGSIIRGWL</sequence>
<comment type="caution">
    <text evidence="1">The sequence shown here is derived from an EMBL/GenBank/DDBJ whole genome shotgun (WGS) entry which is preliminary data.</text>
</comment>
<proteinExistence type="predicted"/>
<keyword evidence="2" id="KW-1185">Reference proteome</keyword>
<accession>A0A397TNF8</accession>
<protein>
    <submittedName>
        <fullName evidence="1">Uncharacterized protein</fullName>
    </submittedName>
</protein>
<dbReference type="EMBL" id="QKYT01000022">
    <property type="protein sequence ID" value="RIA98007.1"/>
    <property type="molecule type" value="Genomic_DNA"/>
</dbReference>
<dbReference type="AlphaFoldDB" id="A0A397TNF8"/>
<name>A0A397TNF8_9GLOM</name>
<evidence type="ECO:0000313" key="1">
    <source>
        <dbReference type="EMBL" id="RIA98007.1"/>
    </source>
</evidence>
<gene>
    <name evidence="1" type="ORF">C1645_751004</name>
</gene>